<sequence length="150" mass="17240">MKTICFNIQLIYQQTFNDAHRTQTMSEIPPAGAERRRHTRFKALPNAVAILNSNPIRIGQVLDISDAGLSFSYVSNLHWPAKSPHTNEALILSCKNLYFRLQSHQYSIVADQIFEPVMSFSHIPIRRMSLLLSNLNPKELEMLKEYRRGA</sequence>
<protein>
    <recommendedName>
        <fullName evidence="3">PilZ domain-containing protein</fullName>
    </recommendedName>
</protein>
<dbReference type="EMBL" id="VLLC01000022">
    <property type="protein sequence ID" value="TWI68185.1"/>
    <property type="molecule type" value="Genomic_DNA"/>
</dbReference>
<accession>A0A562RGJ2</accession>
<dbReference type="Proteomes" id="UP000318307">
    <property type="component" value="Unassembled WGS sequence"/>
</dbReference>
<dbReference type="AlphaFoldDB" id="A0A562RGJ2"/>
<reference evidence="1 2" key="1">
    <citation type="submission" date="2019-07" db="EMBL/GenBank/DDBJ databases">
        <title>Genome sequencing of 100 strains of the haloalkaliphilic chemolithoautotrophic sulfur-oxidizing bacterium Thioalkalivibrio.</title>
        <authorList>
            <person name="Muyzer G."/>
        </authorList>
    </citation>
    <scope>NUCLEOTIDE SEQUENCE [LARGE SCALE GENOMIC DNA]</scope>
    <source>
        <strain evidence="1 2">ASO4-4</strain>
    </source>
</reference>
<keyword evidence="2" id="KW-1185">Reference proteome</keyword>
<proteinExistence type="predicted"/>
<evidence type="ECO:0008006" key="3">
    <source>
        <dbReference type="Google" id="ProtNLM"/>
    </source>
</evidence>
<evidence type="ECO:0000313" key="1">
    <source>
        <dbReference type="EMBL" id="TWI68185.1"/>
    </source>
</evidence>
<gene>
    <name evidence="1" type="ORF">LZ24_02559</name>
</gene>
<organism evidence="1 2">
    <name type="scientific">Desulfobotulus alkaliphilus</name>
    <dbReference type="NCBI Taxonomy" id="622671"/>
    <lineage>
        <taxon>Bacteria</taxon>
        <taxon>Pseudomonadati</taxon>
        <taxon>Thermodesulfobacteriota</taxon>
        <taxon>Desulfobacteria</taxon>
        <taxon>Desulfobacterales</taxon>
        <taxon>Desulfobacteraceae</taxon>
        <taxon>Desulfobotulus</taxon>
    </lineage>
</organism>
<name>A0A562RGJ2_9BACT</name>
<comment type="caution">
    <text evidence="1">The sequence shown here is derived from an EMBL/GenBank/DDBJ whole genome shotgun (WGS) entry which is preliminary data.</text>
</comment>
<evidence type="ECO:0000313" key="2">
    <source>
        <dbReference type="Proteomes" id="UP000318307"/>
    </source>
</evidence>